<name>A0A158RC24_THECL</name>
<dbReference type="CDD" id="cd19860">
    <property type="entry name" value="DSRM_STAU_rpt4"/>
    <property type="match status" value="1"/>
</dbReference>
<protein>
    <submittedName>
        <fullName evidence="7">DRBM domain-containing protein</fullName>
    </submittedName>
</protein>
<feature type="region of interest" description="Disordered" evidence="3">
    <location>
        <begin position="553"/>
        <end position="584"/>
    </location>
</feature>
<dbReference type="GO" id="GO:0032839">
    <property type="term" value="C:dendrite cytoplasm"/>
    <property type="evidence" value="ECO:0007669"/>
    <property type="project" value="GOC"/>
</dbReference>
<feature type="domain" description="DRBM" evidence="4">
    <location>
        <begin position="343"/>
        <end position="417"/>
    </location>
</feature>
<dbReference type="GO" id="GO:0005886">
    <property type="term" value="C:plasma membrane"/>
    <property type="evidence" value="ECO:0007669"/>
    <property type="project" value="TreeGrafter"/>
</dbReference>
<evidence type="ECO:0000259" key="4">
    <source>
        <dbReference type="PROSITE" id="PS50137"/>
    </source>
</evidence>
<dbReference type="PANTHER" id="PTHR46054">
    <property type="entry name" value="MATERNAL EFFECT PROTEIN STAUFEN"/>
    <property type="match status" value="1"/>
</dbReference>
<dbReference type="SMART" id="SM00358">
    <property type="entry name" value="DSRM"/>
    <property type="match status" value="3"/>
</dbReference>
<dbReference type="GO" id="GO:0043025">
    <property type="term" value="C:neuronal cell body"/>
    <property type="evidence" value="ECO:0007669"/>
    <property type="project" value="TreeGrafter"/>
</dbReference>
<dbReference type="AlphaFoldDB" id="A0A158RC24"/>
<dbReference type="SUPFAM" id="SSF54768">
    <property type="entry name" value="dsRNA-binding domain-like"/>
    <property type="match status" value="4"/>
</dbReference>
<reference evidence="7" key="1">
    <citation type="submission" date="2016-04" db="UniProtKB">
        <authorList>
            <consortium name="WormBaseParasite"/>
        </authorList>
    </citation>
    <scope>IDENTIFICATION</scope>
</reference>
<dbReference type="Proteomes" id="UP000276776">
    <property type="component" value="Unassembled WGS sequence"/>
</dbReference>
<dbReference type="GO" id="GO:0098964">
    <property type="term" value="P:anterograde dendritic transport of messenger ribonucleoprotein complex"/>
    <property type="evidence" value="ECO:0007669"/>
    <property type="project" value="TreeGrafter"/>
</dbReference>
<organism evidence="7">
    <name type="scientific">Thelazia callipaeda</name>
    <name type="common">Oriental eyeworm</name>
    <name type="synonym">Parasitic nematode</name>
    <dbReference type="NCBI Taxonomy" id="103827"/>
    <lineage>
        <taxon>Eukaryota</taxon>
        <taxon>Metazoa</taxon>
        <taxon>Ecdysozoa</taxon>
        <taxon>Nematoda</taxon>
        <taxon>Chromadorea</taxon>
        <taxon>Rhabditida</taxon>
        <taxon>Spirurina</taxon>
        <taxon>Spiruromorpha</taxon>
        <taxon>Thelazioidea</taxon>
        <taxon>Thelaziidae</taxon>
        <taxon>Thelazia</taxon>
    </lineage>
</organism>
<keyword evidence="1 2" id="KW-0694">RNA-binding</keyword>
<dbReference type="GO" id="GO:0008298">
    <property type="term" value="P:intracellular mRNA localization"/>
    <property type="evidence" value="ECO:0007669"/>
    <property type="project" value="TreeGrafter"/>
</dbReference>
<feature type="domain" description="DRBM" evidence="4">
    <location>
        <begin position="751"/>
        <end position="821"/>
    </location>
</feature>
<dbReference type="Pfam" id="PF00035">
    <property type="entry name" value="dsrm"/>
    <property type="match status" value="3"/>
</dbReference>
<dbReference type="STRING" id="103827.A0A158RC24"/>
<evidence type="ECO:0000256" key="1">
    <source>
        <dbReference type="ARBA" id="ARBA00022884"/>
    </source>
</evidence>
<dbReference type="OMA" id="TKQTPMK"/>
<reference evidence="5 6" key="2">
    <citation type="submission" date="2018-11" db="EMBL/GenBank/DDBJ databases">
        <authorList>
            <consortium name="Pathogen Informatics"/>
        </authorList>
    </citation>
    <scope>NUCLEOTIDE SEQUENCE [LARGE SCALE GENOMIC DNA]</scope>
</reference>
<evidence type="ECO:0000313" key="5">
    <source>
        <dbReference type="EMBL" id="VDN03572.1"/>
    </source>
</evidence>
<accession>A0A158RC24</accession>
<dbReference type="PANTHER" id="PTHR46054:SF3">
    <property type="entry name" value="MATERNAL EFFECT PROTEIN STAUFEN"/>
    <property type="match status" value="1"/>
</dbReference>
<sequence length="822" mass="92193">MKGSGSELTKSCSSTVDPIFQPQIWCGQHLSGQETPPTKYVYNYSQLDEYHQRTPMCRIAELARYNKIKHEYKLMDESGPAHRKQFTVSLVLTPDQIFYGKGASIKKAQQSAAESALNETNLPKPPDKVLQKKVKNDFQNPVGLLRYVMERLGIEIKFVDEVIPMCSVPPHSVVPLPMRLLAYFCFKLITEVNLFDNYRTLLRSPFMPMLHDQFLVPPLRRVPFNRPCNPGTLCQLPSNIIPSPNAVIPPQRPFLHNFPNQSQPIHKVRLILNKGFPEFIGKGITKKRARNNAATQALSYVGPYLAALETQASNKINGLSAAKIENFEKDNVKSVVTIARNGKPKSSISQIHECALHMRMNVEFLVLKEEGPAHDKRYLLRCKLISSERVISADGEGSSKKIAKQNACSLMIDKLQSVESSPIFIATTMLKTQKKNGSSKEMKRKTIIKDMKMNPEYGHQINPISRLMQVMQARKQNEPKFQLISERGQSRYKEFVMEVICDGDLRCEGVGPNKKLAKRAAAEAVLEKIGYVKPMPKPGKSLLKKRHEKCAQNPEIGVFQPDDKSKSVLEADKEEDKEQSDPKVSEITLSVTASMGSQVMAFAGVDKMVHAGEQKDICSTSFSKSTNTDEEGCCNKMKLAAQPKRRVTFSNEVSSCPPPDDSSYPSASITPLKSEVVVVNKLRRKGRDSKKWLSEVEKKEIAEKSLDFFKIHEINIHSYDIMRGGSDGLMLIDDQMEQLSLSQNTSTKYSTAKCYLEAIAERYKFTVSYTDFPTTSNGMESQCFSLISVGIDQPIVCHGSGNTEQIAHEDAARNVLLLLCKI</sequence>
<evidence type="ECO:0000256" key="3">
    <source>
        <dbReference type="SAM" id="MobiDB-lite"/>
    </source>
</evidence>
<dbReference type="GO" id="GO:0010494">
    <property type="term" value="C:cytoplasmic stress granule"/>
    <property type="evidence" value="ECO:0007669"/>
    <property type="project" value="TreeGrafter"/>
</dbReference>
<dbReference type="EMBL" id="UYYF01004401">
    <property type="protein sequence ID" value="VDN03572.1"/>
    <property type="molecule type" value="Genomic_DNA"/>
</dbReference>
<dbReference type="OrthoDB" id="10037267at2759"/>
<feature type="domain" description="DRBM" evidence="4">
    <location>
        <begin position="281"/>
        <end position="303"/>
    </location>
</feature>
<keyword evidence="6" id="KW-1185">Reference proteome</keyword>
<dbReference type="GO" id="GO:0003729">
    <property type="term" value="F:mRNA binding"/>
    <property type="evidence" value="ECO:0007669"/>
    <property type="project" value="TreeGrafter"/>
</dbReference>
<dbReference type="PROSITE" id="PS50137">
    <property type="entry name" value="DS_RBD"/>
    <property type="match status" value="5"/>
</dbReference>
<dbReference type="Gene3D" id="3.30.160.20">
    <property type="match status" value="4"/>
</dbReference>
<dbReference type="GO" id="GO:0003725">
    <property type="term" value="F:double-stranded RNA binding"/>
    <property type="evidence" value="ECO:0007669"/>
    <property type="project" value="TreeGrafter"/>
</dbReference>
<feature type="domain" description="DRBM" evidence="4">
    <location>
        <begin position="54"/>
        <end position="122"/>
    </location>
</feature>
<evidence type="ECO:0000313" key="7">
    <source>
        <dbReference type="WBParaSite" id="TCLT_0000625101-mRNA-1"/>
    </source>
</evidence>
<dbReference type="GO" id="GO:0007281">
    <property type="term" value="P:germ cell development"/>
    <property type="evidence" value="ECO:0007669"/>
    <property type="project" value="TreeGrafter"/>
</dbReference>
<gene>
    <name evidence="5" type="ORF">TCLT_LOCUS6240</name>
</gene>
<feature type="compositionally biased region" description="Basic and acidic residues" evidence="3">
    <location>
        <begin position="561"/>
        <end position="584"/>
    </location>
</feature>
<dbReference type="CDD" id="cd19857">
    <property type="entry name" value="DSRM_STAU_rpt1"/>
    <property type="match status" value="1"/>
</dbReference>
<dbReference type="WBParaSite" id="TCLT_0000625101-mRNA-1">
    <property type="protein sequence ID" value="TCLT_0000625101-mRNA-1"/>
    <property type="gene ID" value="TCLT_0000625101"/>
</dbReference>
<dbReference type="CDD" id="cd19861">
    <property type="entry name" value="DSRM_STAU_rpt5"/>
    <property type="match status" value="1"/>
</dbReference>
<dbReference type="GO" id="GO:0035418">
    <property type="term" value="P:protein localization to synapse"/>
    <property type="evidence" value="ECO:0007669"/>
    <property type="project" value="TreeGrafter"/>
</dbReference>
<dbReference type="FunFam" id="3.30.160.20:FF:000007">
    <property type="entry name" value="Double-stranded RNA-binding protein Staufen homolog 1"/>
    <property type="match status" value="2"/>
</dbReference>
<dbReference type="InterPro" id="IPR014720">
    <property type="entry name" value="dsRBD_dom"/>
</dbReference>
<evidence type="ECO:0000313" key="6">
    <source>
        <dbReference type="Proteomes" id="UP000276776"/>
    </source>
</evidence>
<evidence type="ECO:0000256" key="2">
    <source>
        <dbReference type="PROSITE-ProRule" id="PRU00266"/>
    </source>
</evidence>
<feature type="domain" description="DRBM" evidence="4">
    <location>
        <begin position="462"/>
        <end position="531"/>
    </location>
</feature>
<dbReference type="InterPro" id="IPR051740">
    <property type="entry name" value="DRBM-containing_protein"/>
</dbReference>
<proteinExistence type="predicted"/>